<reference evidence="1 2" key="1">
    <citation type="submission" date="2023-03" db="EMBL/GenBank/DDBJ databases">
        <title>Draft genome sequence of type strain Streptomyces ferralitis JCM 14344.</title>
        <authorList>
            <person name="Klaysubun C."/>
            <person name="Duangmal K."/>
        </authorList>
    </citation>
    <scope>NUCLEOTIDE SEQUENCE [LARGE SCALE GENOMIC DNA]</scope>
    <source>
        <strain evidence="1 2">JCM 14344</strain>
    </source>
</reference>
<name>A0ABT5YW35_9ACTN</name>
<dbReference type="Gene3D" id="3.30.565.10">
    <property type="entry name" value="Histidine kinase-like ATPase, C-terminal domain"/>
    <property type="match status" value="1"/>
</dbReference>
<dbReference type="InterPro" id="IPR036890">
    <property type="entry name" value="HATPase_C_sf"/>
</dbReference>
<sequence>MSDVQVSPRIVFSSGTVCCAFARLDEARSRDTGGAGLGLAIGREIAVRHGGTLHAADSPRGARLVTGLSRAVDSGPGA</sequence>
<dbReference type="Proteomes" id="UP001220022">
    <property type="component" value="Unassembled WGS sequence"/>
</dbReference>
<organism evidence="1 2">
    <name type="scientific">Streptantibioticus ferralitis</name>
    <dbReference type="NCBI Taxonomy" id="236510"/>
    <lineage>
        <taxon>Bacteria</taxon>
        <taxon>Bacillati</taxon>
        <taxon>Actinomycetota</taxon>
        <taxon>Actinomycetes</taxon>
        <taxon>Kitasatosporales</taxon>
        <taxon>Streptomycetaceae</taxon>
        <taxon>Streptantibioticus</taxon>
    </lineage>
</organism>
<evidence type="ECO:0008006" key="3">
    <source>
        <dbReference type="Google" id="ProtNLM"/>
    </source>
</evidence>
<evidence type="ECO:0000313" key="1">
    <source>
        <dbReference type="EMBL" id="MDF2255556.1"/>
    </source>
</evidence>
<dbReference type="RefSeq" id="WP_275811187.1">
    <property type="nucleotide sequence ID" value="NZ_BAAANM010000017.1"/>
</dbReference>
<dbReference type="SUPFAM" id="SSF55874">
    <property type="entry name" value="ATPase domain of HSP90 chaperone/DNA topoisomerase II/histidine kinase"/>
    <property type="match status" value="1"/>
</dbReference>
<accession>A0ABT5YW35</accession>
<proteinExistence type="predicted"/>
<keyword evidence="2" id="KW-1185">Reference proteome</keyword>
<gene>
    <name evidence="1" type="ORF">P2L57_07420</name>
</gene>
<comment type="caution">
    <text evidence="1">The sequence shown here is derived from an EMBL/GenBank/DDBJ whole genome shotgun (WGS) entry which is preliminary data.</text>
</comment>
<evidence type="ECO:0000313" key="2">
    <source>
        <dbReference type="Proteomes" id="UP001220022"/>
    </source>
</evidence>
<protein>
    <recommendedName>
        <fullName evidence="3">Histidine kinase/HSP90-like ATPase domain-containing protein</fullName>
    </recommendedName>
</protein>
<dbReference type="EMBL" id="JARHTQ010000004">
    <property type="protein sequence ID" value="MDF2255556.1"/>
    <property type="molecule type" value="Genomic_DNA"/>
</dbReference>